<dbReference type="OrthoDB" id="93876at2759"/>
<sequence length="546" mass="63191">MSDMPKDDLTSAETSSKKHEECIANEEFSALPEDFFSSNPIPTFHQRKHEIFKRLQILISDCKARYSGRKELATETDECISDLVATLDIAFQYGIKQQQMPNFVVSAASLFHNMQEIVTGSSPKATNTTTISTDTYFWDFCKKFLTAHEKQRFEQLKQTWTKWGRGKSFIRASLNEHSLHRYILTWLSEKPLLCSYYSHWSLLLDEKIANSLPELIKSLDQVLFALTVDKTELNSPIKMFDQNQDVAKEEPVIYAPMPIKVGPKNKGKSSIVERPIATLNSTEDLLNMIHKDSVKREEYLVEEEDIISLDDTLQTDPIEPELEFLREPLPEFKLSSNSLSDADCAIEAKSEASSHCSSKYSNNNYIPDQCNDATHKILEEQLKEVNERCSLLETRVAQLNLENRQLIRRLKKHFEDSGIDPSSSFATNFLITIPNVKLSKSKHGPSSYHEYEIHITMKQNLEHWSLLRRYSDFNKLHKSLLKTHPWVSTVEFPPKKRFGNMNARFVEERRQQLQIYLLNLVETLPQLEACKSKNELQKVFPFLKER</sequence>
<organism evidence="5 6">
    <name type="scientific">Stomoxys calcitrans</name>
    <name type="common">Stable fly</name>
    <name type="synonym">Conops calcitrans</name>
    <dbReference type="NCBI Taxonomy" id="35570"/>
    <lineage>
        <taxon>Eukaryota</taxon>
        <taxon>Metazoa</taxon>
        <taxon>Ecdysozoa</taxon>
        <taxon>Arthropoda</taxon>
        <taxon>Hexapoda</taxon>
        <taxon>Insecta</taxon>
        <taxon>Pterygota</taxon>
        <taxon>Neoptera</taxon>
        <taxon>Endopterygota</taxon>
        <taxon>Diptera</taxon>
        <taxon>Brachycera</taxon>
        <taxon>Muscomorpha</taxon>
        <taxon>Muscoidea</taxon>
        <taxon>Muscidae</taxon>
        <taxon>Stomoxys</taxon>
    </lineage>
</organism>
<dbReference type="InterPro" id="IPR037213">
    <property type="entry name" value="Run_dom_sf"/>
</dbReference>
<dbReference type="EnsemblMetazoa" id="SCAU000639-RA">
    <property type="protein sequence ID" value="SCAU000639-PA"/>
    <property type="gene ID" value="SCAU000639"/>
</dbReference>
<evidence type="ECO:0000259" key="3">
    <source>
        <dbReference type="PROSITE" id="PS50195"/>
    </source>
</evidence>
<dbReference type="PROSITE" id="PS50826">
    <property type="entry name" value="RUN"/>
    <property type="match status" value="1"/>
</dbReference>
<dbReference type="CDD" id="cd17689">
    <property type="entry name" value="RUN_SNX29"/>
    <property type="match status" value="1"/>
</dbReference>
<dbReference type="Pfam" id="PF00787">
    <property type="entry name" value="PX"/>
    <property type="match status" value="1"/>
</dbReference>
<dbReference type="Gene3D" id="1.20.58.900">
    <property type="match status" value="1"/>
</dbReference>
<name>A0A1I8NNJ0_STOCA</name>
<dbReference type="STRING" id="35570.A0A1I8NNJ0"/>
<proteinExistence type="predicted"/>
<evidence type="ECO:0000259" key="4">
    <source>
        <dbReference type="PROSITE" id="PS50826"/>
    </source>
</evidence>
<dbReference type="SUPFAM" id="SSF64268">
    <property type="entry name" value="PX domain"/>
    <property type="match status" value="1"/>
</dbReference>
<dbReference type="InterPro" id="IPR004012">
    <property type="entry name" value="Run_dom"/>
</dbReference>
<protein>
    <recommendedName>
        <fullName evidence="7">Sorting nexin-29</fullName>
    </recommendedName>
</protein>
<dbReference type="InterPro" id="IPR001683">
    <property type="entry name" value="PX_dom"/>
</dbReference>
<dbReference type="InterPro" id="IPR047329">
    <property type="entry name" value="RUN_SNX29"/>
</dbReference>
<dbReference type="Pfam" id="PF02759">
    <property type="entry name" value="RUN"/>
    <property type="match status" value="1"/>
</dbReference>
<dbReference type="SMART" id="SM00593">
    <property type="entry name" value="RUN"/>
    <property type="match status" value="1"/>
</dbReference>
<evidence type="ECO:0000313" key="5">
    <source>
        <dbReference type="EnsemblMetazoa" id="SCAU000639-PA"/>
    </source>
</evidence>
<keyword evidence="6" id="KW-1185">Reference proteome</keyword>
<gene>
    <name evidence="5" type="primary">106092051</name>
</gene>
<feature type="coiled-coil region" evidence="1">
    <location>
        <begin position="375"/>
        <end position="416"/>
    </location>
</feature>
<dbReference type="Gene3D" id="3.30.1520.10">
    <property type="entry name" value="Phox-like domain"/>
    <property type="match status" value="1"/>
</dbReference>
<evidence type="ECO:0000256" key="1">
    <source>
        <dbReference type="SAM" id="Coils"/>
    </source>
</evidence>
<feature type="region of interest" description="Disordered" evidence="2">
    <location>
        <begin position="1"/>
        <end position="20"/>
    </location>
</feature>
<dbReference type="PANTHER" id="PTHR47194:SF3">
    <property type="entry name" value="SORTING NEXIN 29"/>
    <property type="match status" value="1"/>
</dbReference>
<feature type="domain" description="PX" evidence="3">
    <location>
        <begin position="429"/>
        <end position="546"/>
    </location>
</feature>
<dbReference type="PROSITE" id="PS50195">
    <property type="entry name" value="PX"/>
    <property type="match status" value="1"/>
</dbReference>
<dbReference type="SMART" id="SM00312">
    <property type="entry name" value="PX"/>
    <property type="match status" value="1"/>
</dbReference>
<evidence type="ECO:0000256" key="2">
    <source>
        <dbReference type="SAM" id="MobiDB-lite"/>
    </source>
</evidence>
<evidence type="ECO:0000313" key="6">
    <source>
        <dbReference type="Proteomes" id="UP000095300"/>
    </source>
</evidence>
<evidence type="ECO:0008006" key="7">
    <source>
        <dbReference type="Google" id="ProtNLM"/>
    </source>
</evidence>
<feature type="domain" description="RUN" evidence="4">
    <location>
        <begin position="74"/>
        <end position="231"/>
    </location>
</feature>
<reference evidence="5" key="1">
    <citation type="submission" date="2020-05" db="UniProtKB">
        <authorList>
            <consortium name="EnsemblMetazoa"/>
        </authorList>
    </citation>
    <scope>IDENTIFICATION</scope>
    <source>
        <strain evidence="5">USDA</strain>
    </source>
</reference>
<dbReference type="VEuPathDB" id="VectorBase:SCAU000639"/>
<keyword evidence="1" id="KW-0175">Coiled coil</keyword>
<dbReference type="Proteomes" id="UP000095300">
    <property type="component" value="Unassembled WGS sequence"/>
</dbReference>
<dbReference type="SUPFAM" id="SSF140741">
    <property type="entry name" value="RUN domain-like"/>
    <property type="match status" value="1"/>
</dbReference>
<dbReference type="KEGG" id="scac:106092051"/>
<accession>A0A1I8NNJ0</accession>
<dbReference type="InterPro" id="IPR036871">
    <property type="entry name" value="PX_dom_sf"/>
</dbReference>
<dbReference type="GO" id="GO:0035091">
    <property type="term" value="F:phosphatidylinositol binding"/>
    <property type="evidence" value="ECO:0007669"/>
    <property type="project" value="InterPro"/>
</dbReference>
<dbReference type="AlphaFoldDB" id="A0A1I8NNJ0"/>
<dbReference type="PANTHER" id="PTHR47194">
    <property type="entry name" value="SORTING NEXIN-29-RELATED"/>
    <property type="match status" value="1"/>
</dbReference>